<dbReference type="AlphaFoldDB" id="A0A2R8BMQ8"/>
<keyword evidence="4" id="KW-1185">Reference proteome</keyword>
<evidence type="ECO:0000256" key="1">
    <source>
        <dbReference type="ARBA" id="ARBA00038310"/>
    </source>
</evidence>
<dbReference type="Gene3D" id="3.20.20.140">
    <property type="entry name" value="Metal-dependent hydrolases"/>
    <property type="match status" value="1"/>
</dbReference>
<comment type="similarity">
    <text evidence="1">Belongs to the metallo-dependent hydrolases superfamily.</text>
</comment>
<sequence length="278" mass="31491">MIDAHQHFWHPARGDYGWMPVDDPVLTRPYGPDDLAPGLSAAGVARTILVQAAPTVEETEYMLGIADATAHVAGVVGWIDFEKPSQIRTLERLARHPKFKGVRPMIQDIDDDLWMLRDDVQWAYQAIIDLDLTFDCLGFPRHLQHFLTLLTRYPRMRAVLDHCLKPQLRAHSDGAFGEWSDGMTRLARDTGAFCKLSGLVTEAGEDWSIDLLRPYVDHVLTAFGAERVMWGSDWPVCRLRCEYESWHERALTLTAGLDGEARSRVFAGTAQEFYRIPA</sequence>
<dbReference type="InterPro" id="IPR006680">
    <property type="entry name" value="Amidohydro-rel"/>
</dbReference>
<reference evidence="3 4" key="1">
    <citation type="submission" date="2018-03" db="EMBL/GenBank/DDBJ databases">
        <authorList>
            <person name="Keele B.F."/>
        </authorList>
    </citation>
    <scope>NUCLEOTIDE SEQUENCE [LARGE SCALE GENOMIC DNA]</scope>
    <source>
        <strain evidence="3 4">CECT 8626</strain>
    </source>
</reference>
<dbReference type="InterPro" id="IPR052350">
    <property type="entry name" value="Metallo-dep_Lactonases"/>
</dbReference>
<dbReference type="RefSeq" id="WP_108854735.1">
    <property type="nucleotide sequence ID" value="NZ_OMOQ01000004.1"/>
</dbReference>
<evidence type="ECO:0000313" key="3">
    <source>
        <dbReference type="EMBL" id="SPH24723.1"/>
    </source>
</evidence>
<dbReference type="InterPro" id="IPR032466">
    <property type="entry name" value="Metal_Hydrolase"/>
</dbReference>
<dbReference type="Proteomes" id="UP000244924">
    <property type="component" value="Unassembled WGS sequence"/>
</dbReference>
<evidence type="ECO:0000313" key="4">
    <source>
        <dbReference type="Proteomes" id="UP000244924"/>
    </source>
</evidence>
<dbReference type="PANTHER" id="PTHR43569:SF2">
    <property type="entry name" value="AMIDOHYDROLASE-RELATED DOMAIN-CONTAINING PROTEIN"/>
    <property type="match status" value="1"/>
</dbReference>
<name>A0A2R8BMQ8_9RHOB</name>
<protein>
    <recommendedName>
        <fullName evidence="2">Amidohydrolase-related domain-containing protein</fullName>
    </recommendedName>
</protein>
<dbReference type="OrthoDB" id="9787654at2"/>
<dbReference type="EMBL" id="OMOQ01000004">
    <property type="protein sequence ID" value="SPH24723.1"/>
    <property type="molecule type" value="Genomic_DNA"/>
</dbReference>
<proteinExistence type="inferred from homology"/>
<feature type="domain" description="Amidohydrolase-related" evidence="2">
    <location>
        <begin position="2"/>
        <end position="276"/>
    </location>
</feature>
<dbReference type="PANTHER" id="PTHR43569">
    <property type="entry name" value="AMIDOHYDROLASE"/>
    <property type="match status" value="1"/>
</dbReference>
<accession>A0A2R8BMQ8</accession>
<organism evidence="3 4">
    <name type="scientific">Albidovulum aquaemixtae</name>
    <dbReference type="NCBI Taxonomy" id="1542388"/>
    <lineage>
        <taxon>Bacteria</taxon>
        <taxon>Pseudomonadati</taxon>
        <taxon>Pseudomonadota</taxon>
        <taxon>Alphaproteobacteria</taxon>
        <taxon>Rhodobacterales</taxon>
        <taxon>Paracoccaceae</taxon>
        <taxon>Albidovulum</taxon>
    </lineage>
</organism>
<dbReference type="SUPFAM" id="SSF51556">
    <property type="entry name" value="Metallo-dependent hydrolases"/>
    <property type="match status" value="1"/>
</dbReference>
<gene>
    <name evidence="3" type="ORF">DEA8626_03761</name>
</gene>
<evidence type="ECO:0000259" key="2">
    <source>
        <dbReference type="Pfam" id="PF04909"/>
    </source>
</evidence>
<dbReference type="Pfam" id="PF04909">
    <property type="entry name" value="Amidohydro_2"/>
    <property type="match status" value="1"/>
</dbReference>
<dbReference type="GO" id="GO:0016787">
    <property type="term" value="F:hydrolase activity"/>
    <property type="evidence" value="ECO:0007669"/>
    <property type="project" value="InterPro"/>
</dbReference>